<dbReference type="Proteomes" id="UP000241118">
    <property type="component" value="Unassembled WGS sequence"/>
</dbReference>
<keyword evidence="1" id="KW-0472">Membrane</keyword>
<feature type="transmembrane region" description="Helical" evidence="1">
    <location>
        <begin position="51"/>
        <end position="70"/>
    </location>
</feature>
<sequence>MGDRQRHDQLKVTTRSGPGRMLIAVYGIFALAATARSAVQIATRFEQAPLAYTLSAFAAAVYVVATAALAGVVSRRIAYLACAVELTGVLVVGAASLVFADAFPDATVWSDFGGGYLFIPLVLPALGLLWLRHTGRGQLDRTTTSTQ</sequence>
<gene>
    <name evidence="2" type="ORF">B0I31_104524</name>
</gene>
<evidence type="ECO:0000256" key="1">
    <source>
        <dbReference type="SAM" id="Phobius"/>
    </source>
</evidence>
<reference evidence="2 3" key="1">
    <citation type="submission" date="2018-03" db="EMBL/GenBank/DDBJ databases">
        <title>Genomic Encyclopedia of Type Strains, Phase III (KMG-III): the genomes of soil and plant-associated and newly described type strains.</title>
        <authorList>
            <person name="Whitman W."/>
        </authorList>
    </citation>
    <scope>NUCLEOTIDE SEQUENCE [LARGE SCALE GENOMIC DNA]</scope>
    <source>
        <strain evidence="2 3">CGMCC 4.7097</strain>
    </source>
</reference>
<accession>A0A2P8ICP4</accession>
<keyword evidence="1" id="KW-1133">Transmembrane helix</keyword>
<dbReference type="EMBL" id="PYAX01000004">
    <property type="protein sequence ID" value="PSL56233.1"/>
    <property type="molecule type" value="Genomic_DNA"/>
</dbReference>
<dbReference type="RefSeq" id="WP_106615880.1">
    <property type="nucleotide sequence ID" value="NZ_PYAX01000004.1"/>
</dbReference>
<name>A0A2P8ICP4_SACCR</name>
<feature type="transmembrane region" description="Helical" evidence="1">
    <location>
        <begin position="77"/>
        <end position="100"/>
    </location>
</feature>
<proteinExistence type="predicted"/>
<comment type="caution">
    <text evidence="2">The sequence shown here is derived from an EMBL/GenBank/DDBJ whole genome shotgun (WGS) entry which is preliminary data.</text>
</comment>
<evidence type="ECO:0000313" key="2">
    <source>
        <dbReference type="EMBL" id="PSL56233.1"/>
    </source>
</evidence>
<organism evidence="2 3">
    <name type="scientific">Saccharothrix carnea</name>
    <dbReference type="NCBI Taxonomy" id="1280637"/>
    <lineage>
        <taxon>Bacteria</taxon>
        <taxon>Bacillati</taxon>
        <taxon>Actinomycetota</taxon>
        <taxon>Actinomycetes</taxon>
        <taxon>Pseudonocardiales</taxon>
        <taxon>Pseudonocardiaceae</taxon>
        <taxon>Saccharothrix</taxon>
    </lineage>
</organism>
<keyword evidence="3" id="KW-1185">Reference proteome</keyword>
<evidence type="ECO:0008006" key="4">
    <source>
        <dbReference type="Google" id="ProtNLM"/>
    </source>
</evidence>
<feature type="transmembrane region" description="Helical" evidence="1">
    <location>
        <begin position="21"/>
        <end position="39"/>
    </location>
</feature>
<evidence type="ECO:0000313" key="3">
    <source>
        <dbReference type="Proteomes" id="UP000241118"/>
    </source>
</evidence>
<dbReference type="OrthoDB" id="25997at2"/>
<keyword evidence="1" id="KW-0812">Transmembrane</keyword>
<feature type="transmembrane region" description="Helical" evidence="1">
    <location>
        <begin position="112"/>
        <end position="131"/>
    </location>
</feature>
<protein>
    <recommendedName>
        <fullName evidence="4">Integral membrane protein</fullName>
    </recommendedName>
</protein>
<dbReference type="AlphaFoldDB" id="A0A2P8ICP4"/>